<dbReference type="InterPro" id="IPR028261">
    <property type="entry name" value="DPD_II"/>
</dbReference>
<dbReference type="GO" id="GO:0051536">
    <property type="term" value="F:iron-sulfur cluster binding"/>
    <property type="evidence" value="ECO:0007669"/>
    <property type="project" value="UniProtKB-KW"/>
</dbReference>
<dbReference type="PROSITE" id="PS00198">
    <property type="entry name" value="4FE4S_FER_1"/>
    <property type="match status" value="1"/>
</dbReference>
<keyword evidence="2" id="KW-0479">Metal-binding</keyword>
<dbReference type="InterPro" id="IPR003953">
    <property type="entry name" value="FAD-dep_OxRdtase_2_FAD-bd"/>
</dbReference>
<sequence>MPGEKSPSVLVVGAGVSGLRSALELADMGVSVYLVERLPSMGGLAGRLDRIGADPGDMAASCEVAPLIDRVRRHRNITFVPNAELTKLEGEKGAFTAHILKYPLRVTEECDRCGVCVQVCPIKIYHEQNEGIGLRTAIDVENPRSPCGNFNIETETPICQQTCPVHIDIRRYVGLVASGRFEEALRTVRERNPFPAVCGRVCHHPCEAACNRGAEDEPIAIDAIKRFAADYELGLRRQGKLLPPKPPARRNSARAAIVGAGPAGLTVAHDLALMGYGSTVFEKAPVPGGMLYLGIPEYRLPRDIIETEVDYIRALGVEIKLNTEVGTDPSIDDLLADGYRAVFLGVGAHRGLKLGIPGEEEYEGLLDCVEFLRGVNLGDRTRPADRVIVVGGGNSAIDSARTALRLGCEKVTILYRRSRREMPANPWEIEEAEHEGIDIHYLAAPVRILGEQGRVVGMIATRMELGKPDASGRRRPIPIEGSEFEIACDLIIPAISQQPDLDFLPQEHGLDISRWSSFIVDEETGETNRRRIFSGGDAVTGPATVIEAIAAGHRAAAAMARYLAGG</sequence>
<organism evidence="7 8">
    <name type="scientific">candidate division TA06 bacterium DG_24</name>
    <dbReference type="NCBI Taxonomy" id="1703770"/>
    <lineage>
        <taxon>Bacteria</taxon>
        <taxon>Bacteria division TA06</taxon>
    </lineage>
</organism>
<dbReference type="PANTHER" id="PTHR42783">
    <property type="entry name" value="GLUTAMATE SYNTHASE [NADPH] SMALL CHAIN"/>
    <property type="match status" value="1"/>
</dbReference>
<dbReference type="PROSITE" id="PS51379">
    <property type="entry name" value="4FE4S_FER_2"/>
    <property type="match status" value="1"/>
</dbReference>
<accession>A0A0S7WVK8</accession>
<dbReference type="Pfam" id="PF00890">
    <property type="entry name" value="FAD_binding_2"/>
    <property type="match status" value="1"/>
</dbReference>
<dbReference type="Gene3D" id="3.50.50.60">
    <property type="entry name" value="FAD/NAD(P)-binding domain"/>
    <property type="match status" value="3"/>
</dbReference>
<comment type="caution">
    <text evidence="7">The sequence shown here is derived from an EMBL/GenBank/DDBJ whole genome shotgun (WGS) entry which is preliminary data.</text>
</comment>
<name>A0A0S7WVK8_UNCT6</name>
<dbReference type="InterPro" id="IPR023753">
    <property type="entry name" value="FAD/NAD-binding_dom"/>
</dbReference>
<dbReference type="Pfam" id="PF07992">
    <property type="entry name" value="Pyr_redox_2"/>
    <property type="match status" value="1"/>
</dbReference>
<dbReference type="Pfam" id="PF14691">
    <property type="entry name" value="Fer4_20"/>
    <property type="match status" value="1"/>
</dbReference>
<evidence type="ECO:0000256" key="2">
    <source>
        <dbReference type="ARBA" id="ARBA00022723"/>
    </source>
</evidence>
<evidence type="ECO:0000313" key="7">
    <source>
        <dbReference type="EMBL" id="KPJ54210.1"/>
    </source>
</evidence>
<dbReference type="STRING" id="1703770.AMJ39_01260"/>
<dbReference type="SUPFAM" id="SSF51971">
    <property type="entry name" value="Nucleotide-binding domain"/>
    <property type="match status" value="1"/>
</dbReference>
<keyword evidence="4" id="KW-0408">Iron</keyword>
<reference evidence="7 8" key="1">
    <citation type="journal article" date="2015" name="Microbiome">
        <title>Genomic resolution of linkages in carbon, nitrogen, and sulfur cycling among widespread estuary sediment bacteria.</title>
        <authorList>
            <person name="Baker B.J."/>
            <person name="Lazar C.S."/>
            <person name="Teske A.P."/>
            <person name="Dick G.J."/>
        </authorList>
    </citation>
    <scope>NUCLEOTIDE SEQUENCE [LARGE SCALE GENOMIC DNA]</scope>
    <source>
        <strain evidence="7">DG_24</strain>
    </source>
</reference>
<evidence type="ECO:0000256" key="4">
    <source>
        <dbReference type="ARBA" id="ARBA00023004"/>
    </source>
</evidence>
<evidence type="ECO:0000256" key="1">
    <source>
        <dbReference type="ARBA" id="ARBA00022630"/>
    </source>
</evidence>
<dbReference type="Proteomes" id="UP000052008">
    <property type="component" value="Unassembled WGS sequence"/>
</dbReference>
<feature type="domain" description="4Fe-4S ferredoxin-type" evidence="6">
    <location>
        <begin position="101"/>
        <end position="130"/>
    </location>
</feature>
<keyword evidence="1" id="KW-0285">Flavoprotein</keyword>
<dbReference type="GO" id="GO:0016491">
    <property type="term" value="F:oxidoreductase activity"/>
    <property type="evidence" value="ECO:0007669"/>
    <property type="project" value="UniProtKB-KW"/>
</dbReference>
<dbReference type="InterPro" id="IPR036188">
    <property type="entry name" value="FAD/NAD-bd_sf"/>
</dbReference>
<evidence type="ECO:0000259" key="6">
    <source>
        <dbReference type="PROSITE" id="PS51379"/>
    </source>
</evidence>
<dbReference type="SUPFAM" id="SSF51905">
    <property type="entry name" value="FAD/NAD(P)-binding domain"/>
    <property type="match status" value="1"/>
</dbReference>
<proteinExistence type="predicted"/>
<dbReference type="InterPro" id="IPR017896">
    <property type="entry name" value="4Fe4S_Fe-S-bd"/>
</dbReference>
<keyword evidence="3" id="KW-0560">Oxidoreductase</keyword>
<protein>
    <recommendedName>
        <fullName evidence="6">4Fe-4S ferredoxin-type domain-containing protein</fullName>
    </recommendedName>
</protein>
<evidence type="ECO:0000256" key="3">
    <source>
        <dbReference type="ARBA" id="ARBA00023002"/>
    </source>
</evidence>
<dbReference type="InterPro" id="IPR009051">
    <property type="entry name" value="Helical_ferredxn"/>
</dbReference>
<dbReference type="Gene3D" id="1.10.1060.10">
    <property type="entry name" value="Alpha-helical ferredoxin"/>
    <property type="match status" value="1"/>
</dbReference>
<keyword evidence="5" id="KW-0411">Iron-sulfur</keyword>
<dbReference type="PATRIC" id="fig|1703770.3.peg.2052"/>
<dbReference type="GO" id="GO:0046872">
    <property type="term" value="F:metal ion binding"/>
    <property type="evidence" value="ECO:0007669"/>
    <property type="project" value="UniProtKB-KW"/>
</dbReference>
<dbReference type="SUPFAM" id="SSF46548">
    <property type="entry name" value="alpha-helical ferredoxin"/>
    <property type="match status" value="1"/>
</dbReference>
<dbReference type="AlphaFoldDB" id="A0A0S7WVK8"/>
<dbReference type="InterPro" id="IPR017900">
    <property type="entry name" value="4Fe4S_Fe_S_CS"/>
</dbReference>
<dbReference type="PRINTS" id="PR00419">
    <property type="entry name" value="ADXRDTASE"/>
</dbReference>
<evidence type="ECO:0000256" key="5">
    <source>
        <dbReference type="ARBA" id="ARBA00023014"/>
    </source>
</evidence>
<dbReference type="EMBL" id="LIZS01000005">
    <property type="protein sequence ID" value="KPJ54210.1"/>
    <property type="molecule type" value="Genomic_DNA"/>
</dbReference>
<dbReference type="PANTHER" id="PTHR42783:SF3">
    <property type="entry name" value="GLUTAMATE SYNTHASE [NADPH] SMALL CHAIN-RELATED"/>
    <property type="match status" value="1"/>
</dbReference>
<evidence type="ECO:0000313" key="8">
    <source>
        <dbReference type="Proteomes" id="UP000052008"/>
    </source>
</evidence>
<gene>
    <name evidence="7" type="ORF">AMJ39_01260</name>
</gene>